<gene>
    <name evidence="2" type="ORF">P875_00086572</name>
</gene>
<organism evidence="2 3">
    <name type="scientific">Aspergillus parasiticus (strain ATCC 56775 / NRRL 5862 / SRRC 143 / SU-1)</name>
    <dbReference type="NCBI Taxonomy" id="1403190"/>
    <lineage>
        <taxon>Eukaryota</taxon>
        <taxon>Fungi</taxon>
        <taxon>Dikarya</taxon>
        <taxon>Ascomycota</taxon>
        <taxon>Pezizomycotina</taxon>
        <taxon>Eurotiomycetes</taxon>
        <taxon>Eurotiomycetidae</taxon>
        <taxon>Eurotiales</taxon>
        <taxon>Aspergillaceae</taxon>
        <taxon>Aspergillus</taxon>
        <taxon>Aspergillus subgen. Circumdati</taxon>
    </lineage>
</organism>
<feature type="compositionally biased region" description="Basic and acidic residues" evidence="1">
    <location>
        <begin position="212"/>
        <end position="221"/>
    </location>
</feature>
<comment type="caution">
    <text evidence="2">The sequence shown here is derived from an EMBL/GenBank/DDBJ whole genome shotgun (WGS) entry which is preliminary data.</text>
</comment>
<feature type="region of interest" description="Disordered" evidence="1">
    <location>
        <begin position="182"/>
        <end position="229"/>
    </location>
</feature>
<protein>
    <submittedName>
        <fullName evidence="2">Uncharacterized protein</fullName>
    </submittedName>
</protein>
<sequence>MAPLLAPYNSAMRLGSGFNSYTHELCLDDAVKKGTGSPPKLPDGDGVAQSVVFKTSVIDKMSDITDALNISGALTIKYNNLIDGTGKGSFINSNKIKDADINFLISVKVINQTVTDNALTEFSPIDNLPADKFTDVYGDTFISGFQEGGEFNAVISIKVKDKNQLENIKADAAVALTTPSFGSKTPKAENPKNYFAAPNEETNEHQGGNEAGEEKKKKDDGADSPAGLAIKGNAEVEKNLQDIFQENETTVSVSYSGGGQELKQRTFSFVMLDKDTDRATLADDDWNVKNMRAAALRFPALVAKTPVRTNAVLTKYTALRSFHAQKKDTNNNEAVPLSYENASVYTSILEDAFLDYKNIYKDIRLAEGDLDSGKKKFQMSTPEGILYSETNGTGQNNTPPAHIVTEPFPPTLVGFESAKRYIRQNMNLIVKEVDEIKKKPDRASEDRPLPCQSPIIFKQYLPVPKELSEPTV</sequence>
<dbReference type="Proteomes" id="UP000033540">
    <property type="component" value="Unassembled WGS sequence"/>
</dbReference>
<proteinExistence type="predicted"/>
<dbReference type="OrthoDB" id="3231004at2759"/>
<accession>A0A0F0I432</accession>
<name>A0A0F0I432_ASPPU</name>
<dbReference type="AlphaFoldDB" id="A0A0F0I432"/>
<evidence type="ECO:0000313" key="3">
    <source>
        <dbReference type="Proteomes" id="UP000033540"/>
    </source>
</evidence>
<dbReference type="EMBL" id="JZEE01000656">
    <property type="protein sequence ID" value="KJK61921.1"/>
    <property type="molecule type" value="Genomic_DNA"/>
</dbReference>
<dbReference type="STRING" id="1403190.A0A0F0I432"/>
<reference evidence="2 3" key="1">
    <citation type="submission" date="2015-02" db="EMBL/GenBank/DDBJ databases">
        <title>Draft genome sequence of Aspergillus parasiticus SU-1.</title>
        <authorList>
            <person name="Yu J."/>
            <person name="Fedorova N."/>
            <person name="Yin Y."/>
            <person name="Losada L."/>
            <person name="Zafar N."/>
            <person name="Taujale R."/>
            <person name="Ehrlich K.C."/>
            <person name="Bhatnagar D."/>
            <person name="Cleveland T.E."/>
            <person name="Bennett J.W."/>
            <person name="Nierman W.C."/>
        </authorList>
    </citation>
    <scope>NUCLEOTIDE SEQUENCE [LARGE SCALE GENOMIC DNA]</scope>
    <source>
        <strain evidence="3">ATCC 56775 / NRRL 5862 / SRRC 143 / SU-1</strain>
    </source>
</reference>
<evidence type="ECO:0000313" key="2">
    <source>
        <dbReference type="EMBL" id="KJK61921.1"/>
    </source>
</evidence>
<evidence type="ECO:0000256" key="1">
    <source>
        <dbReference type="SAM" id="MobiDB-lite"/>
    </source>
</evidence>